<name>A0ABR0CDE0_PURLI</name>
<feature type="region of interest" description="Disordered" evidence="1">
    <location>
        <begin position="88"/>
        <end position="126"/>
    </location>
</feature>
<feature type="compositionally biased region" description="Low complexity" evidence="1">
    <location>
        <begin position="156"/>
        <end position="166"/>
    </location>
</feature>
<feature type="region of interest" description="Disordered" evidence="1">
    <location>
        <begin position="151"/>
        <end position="178"/>
    </location>
</feature>
<proteinExistence type="predicted"/>
<accession>A0ABR0CDE0</accession>
<sequence>MHVRALSNTELSDQTRTNDIPCNIYPAAGSAFLGTALVAIHSRPLAAMSVRDVEYNTEIIAMFRRRHPLVAGSDSRLAGVGWHKHGKAQAISTTADRRSHEGSPPSGAMAAATLDQGVPSGCDAEHAGNPNRKMALGNGCYFKQADRVFIPPGQGSSSASTTWSNSDAEPLQGRMNSS</sequence>
<keyword evidence="3" id="KW-1185">Reference proteome</keyword>
<reference evidence="2 3" key="1">
    <citation type="journal article" date="2024" name="Microbiol. Resour. Announc.">
        <title>Genome annotations for the ascomycete fungi Trichoderma harzianum, Trichoderma aggressivum, and Purpureocillium lilacinum.</title>
        <authorList>
            <person name="Beijen E.P.W."/>
            <person name="Ohm R.A."/>
        </authorList>
    </citation>
    <scope>NUCLEOTIDE SEQUENCE [LARGE SCALE GENOMIC DNA]</scope>
    <source>
        <strain evidence="2 3">CBS 150709</strain>
    </source>
</reference>
<dbReference type="Proteomes" id="UP001287286">
    <property type="component" value="Unassembled WGS sequence"/>
</dbReference>
<gene>
    <name evidence="2" type="ORF">Purlil1_1399</name>
</gene>
<evidence type="ECO:0000313" key="2">
    <source>
        <dbReference type="EMBL" id="KAK4093908.1"/>
    </source>
</evidence>
<dbReference type="EMBL" id="JAWRVI010000004">
    <property type="protein sequence ID" value="KAK4093908.1"/>
    <property type="molecule type" value="Genomic_DNA"/>
</dbReference>
<comment type="caution">
    <text evidence="2">The sequence shown here is derived from an EMBL/GenBank/DDBJ whole genome shotgun (WGS) entry which is preliminary data.</text>
</comment>
<protein>
    <submittedName>
        <fullName evidence="2">Uncharacterized protein</fullName>
    </submittedName>
</protein>
<evidence type="ECO:0000313" key="3">
    <source>
        <dbReference type="Proteomes" id="UP001287286"/>
    </source>
</evidence>
<organism evidence="2 3">
    <name type="scientific">Purpureocillium lilacinum</name>
    <name type="common">Paecilomyces lilacinus</name>
    <dbReference type="NCBI Taxonomy" id="33203"/>
    <lineage>
        <taxon>Eukaryota</taxon>
        <taxon>Fungi</taxon>
        <taxon>Dikarya</taxon>
        <taxon>Ascomycota</taxon>
        <taxon>Pezizomycotina</taxon>
        <taxon>Sordariomycetes</taxon>
        <taxon>Hypocreomycetidae</taxon>
        <taxon>Hypocreales</taxon>
        <taxon>Ophiocordycipitaceae</taxon>
        <taxon>Purpureocillium</taxon>
    </lineage>
</organism>
<evidence type="ECO:0000256" key="1">
    <source>
        <dbReference type="SAM" id="MobiDB-lite"/>
    </source>
</evidence>